<dbReference type="GO" id="GO:0052689">
    <property type="term" value="F:carboxylic ester hydrolase activity"/>
    <property type="evidence" value="ECO:0007669"/>
    <property type="project" value="UniProtKB-KW"/>
</dbReference>
<keyword evidence="3 9" id="KW-0964">Secreted</keyword>
<evidence type="ECO:0000256" key="6">
    <source>
        <dbReference type="ARBA" id="ARBA00023180"/>
    </source>
</evidence>
<evidence type="ECO:0000256" key="7">
    <source>
        <dbReference type="ARBA" id="ARBA00023277"/>
    </source>
</evidence>
<keyword evidence="11" id="KW-1185">Reference proteome</keyword>
<dbReference type="Gene3D" id="3.40.50.1820">
    <property type="entry name" value="alpha/beta hydrolase"/>
    <property type="match status" value="1"/>
</dbReference>
<accession>A0A1J7J251</accession>
<keyword evidence="5 9" id="KW-0378">Hydrolase</keyword>
<dbReference type="EMBL" id="KV875105">
    <property type="protein sequence ID" value="OIW23920.1"/>
    <property type="molecule type" value="Genomic_DNA"/>
</dbReference>
<dbReference type="InterPro" id="IPR010126">
    <property type="entry name" value="Esterase_phb"/>
</dbReference>
<dbReference type="Pfam" id="PF10503">
    <property type="entry name" value="Esterase_PHB"/>
    <property type="match status" value="1"/>
</dbReference>
<name>A0A1J7J251_9PEZI</name>
<keyword evidence="4 9" id="KW-0732">Signal</keyword>
<keyword evidence="7 9" id="KW-0119">Carbohydrate metabolism</keyword>
<dbReference type="NCBIfam" id="TIGR01840">
    <property type="entry name" value="esterase_phb"/>
    <property type="match status" value="1"/>
</dbReference>
<protein>
    <recommendedName>
        <fullName evidence="9">Carboxylic ester hydrolase</fullName>
        <ecNumber evidence="9">3.1.1.-</ecNumber>
    </recommendedName>
</protein>
<dbReference type="AlphaFoldDB" id="A0A1J7J251"/>
<evidence type="ECO:0000256" key="1">
    <source>
        <dbReference type="ARBA" id="ARBA00004613"/>
    </source>
</evidence>
<dbReference type="InParanoid" id="A0A1J7J251"/>
<dbReference type="OrthoDB" id="2425929at2759"/>
<dbReference type="Proteomes" id="UP000182658">
    <property type="component" value="Unassembled WGS sequence"/>
</dbReference>
<proteinExistence type="inferred from homology"/>
<gene>
    <name evidence="10" type="ORF">CONLIGDRAFT_116005</name>
</gene>
<comment type="similarity">
    <text evidence="9">Belongs to the carbohydrate esterase 1 (CE1) family.</text>
</comment>
<evidence type="ECO:0000256" key="3">
    <source>
        <dbReference type="ARBA" id="ARBA00022525"/>
    </source>
</evidence>
<evidence type="ECO:0000313" key="10">
    <source>
        <dbReference type="EMBL" id="OIW23920.1"/>
    </source>
</evidence>
<dbReference type="PANTHER" id="PTHR43037:SF3">
    <property type="entry name" value="FERULOYL ESTERASE B"/>
    <property type="match status" value="1"/>
</dbReference>
<dbReference type="STRING" id="1408157.A0A1J7J251"/>
<sequence length="300" mass="32014">MKLLASIAAGLLALASFVDAKQCIKRSSLTPVVDNFGANTSGTKMYIYVPAKLAARPPVIVAIHYCTGTAQAYYSGTPYAQLAEQYGFIVIYPESPYSGTCWDVSSTAALTHNGGADSNSIANMVTYTLNRYGGDESKVFVTGTNSGAMMTNVMAATYPEMFAAASVYSGVPAGCFYTGTVNGWNSTCANGLSIHTQQEWANTVFAMYPGYTGPRPKMLIFHGSADTTLYPENYNETIKEWSGVFGYDSTAPVETVPGTPEAAYTKYVYGPELTGYYAIGVGHTVPVHADLDLAWFGITA</sequence>
<keyword evidence="8 9" id="KW-0624">Polysaccharide degradation</keyword>
<evidence type="ECO:0000256" key="2">
    <source>
        <dbReference type="ARBA" id="ARBA00022487"/>
    </source>
</evidence>
<evidence type="ECO:0000256" key="9">
    <source>
        <dbReference type="RuleBase" id="RU367147"/>
    </source>
</evidence>
<feature type="chain" id="PRO_5029032942" description="Carboxylic ester hydrolase" evidence="9">
    <location>
        <begin position="21"/>
        <end position="300"/>
    </location>
</feature>
<dbReference type="PANTHER" id="PTHR43037">
    <property type="entry name" value="UNNAMED PRODUCT-RELATED"/>
    <property type="match status" value="1"/>
</dbReference>
<dbReference type="InterPro" id="IPR029058">
    <property type="entry name" value="AB_hydrolase_fold"/>
</dbReference>
<feature type="signal peptide" evidence="9">
    <location>
        <begin position="1"/>
        <end position="20"/>
    </location>
</feature>
<organism evidence="10 11">
    <name type="scientific">Coniochaeta ligniaria NRRL 30616</name>
    <dbReference type="NCBI Taxonomy" id="1408157"/>
    <lineage>
        <taxon>Eukaryota</taxon>
        <taxon>Fungi</taxon>
        <taxon>Dikarya</taxon>
        <taxon>Ascomycota</taxon>
        <taxon>Pezizomycotina</taxon>
        <taxon>Sordariomycetes</taxon>
        <taxon>Sordariomycetidae</taxon>
        <taxon>Coniochaetales</taxon>
        <taxon>Coniochaetaceae</taxon>
        <taxon>Coniochaeta</taxon>
    </lineage>
</organism>
<dbReference type="GO" id="GO:0045493">
    <property type="term" value="P:xylan catabolic process"/>
    <property type="evidence" value="ECO:0007669"/>
    <property type="project" value="UniProtKB-UniRule"/>
</dbReference>
<dbReference type="EC" id="3.1.1.-" evidence="9"/>
<keyword evidence="6" id="KW-0325">Glycoprotein</keyword>
<keyword evidence="2 9" id="KW-0719">Serine esterase</keyword>
<dbReference type="GO" id="GO:0005576">
    <property type="term" value="C:extracellular region"/>
    <property type="evidence" value="ECO:0007669"/>
    <property type="project" value="UniProtKB-SubCell"/>
</dbReference>
<comment type="function">
    <text evidence="9">Esterase involved in the hydrolysis of xylan, a major structural heterogeneous polysaccharide found in plant biomass representing the second most abundant polysaccharide in the biosphere, after cellulose.</text>
</comment>
<evidence type="ECO:0000313" key="11">
    <source>
        <dbReference type="Proteomes" id="UP000182658"/>
    </source>
</evidence>
<dbReference type="SUPFAM" id="SSF53474">
    <property type="entry name" value="alpha/beta-Hydrolases"/>
    <property type="match status" value="2"/>
</dbReference>
<evidence type="ECO:0000256" key="4">
    <source>
        <dbReference type="ARBA" id="ARBA00022729"/>
    </source>
</evidence>
<reference evidence="10 11" key="1">
    <citation type="submission" date="2016-10" db="EMBL/GenBank/DDBJ databases">
        <title>Draft genome sequence of Coniochaeta ligniaria NRRL30616, a lignocellulolytic fungus for bioabatement of inhibitors in plant biomass hydrolysates.</title>
        <authorList>
            <consortium name="DOE Joint Genome Institute"/>
            <person name="Jimenez D.J."/>
            <person name="Hector R.E."/>
            <person name="Riley R."/>
            <person name="Sun H."/>
            <person name="Grigoriev I.V."/>
            <person name="Van Elsas J.D."/>
            <person name="Nichols N.N."/>
        </authorList>
    </citation>
    <scope>NUCLEOTIDE SEQUENCE [LARGE SCALE GENOMIC DNA]</scope>
    <source>
        <strain evidence="10 11">NRRL 30616</strain>
    </source>
</reference>
<evidence type="ECO:0000256" key="8">
    <source>
        <dbReference type="ARBA" id="ARBA00023326"/>
    </source>
</evidence>
<evidence type="ECO:0000256" key="5">
    <source>
        <dbReference type="ARBA" id="ARBA00022801"/>
    </source>
</evidence>
<dbReference type="InterPro" id="IPR050955">
    <property type="entry name" value="Plant_Biomass_Hydrol_Est"/>
</dbReference>
<comment type="subcellular location">
    <subcellularLocation>
        <location evidence="1 9">Secreted</location>
    </subcellularLocation>
</comment>